<dbReference type="Gene3D" id="1.10.3130.10">
    <property type="entry name" value="serine acetyltransferase, domain 1"/>
    <property type="match status" value="1"/>
</dbReference>
<dbReference type="InterPro" id="IPR011004">
    <property type="entry name" value="Trimer_LpxA-like_sf"/>
</dbReference>
<evidence type="ECO:0000256" key="5">
    <source>
        <dbReference type="ARBA" id="ARBA00023315"/>
    </source>
</evidence>
<dbReference type="InterPro" id="IPR042122">
    <property type="entry name" value="Ser_AcTrfase_N_sf"/>
</dbReference>
<dbReference type="InterPro" id="IPR053376">
    <property type="entry name" value="Serine_acetyltransferase"/>
</dbReference>
<accession>A0A654KH59</accession>
<protein>
    <recommendedName>
        <fullName evidence="2">serine O-acetyltransferase</fullName>
        <ecNumber evidence="2">2.3.1.30</ecNumber>
    </recommendedName>
</protein>
<dbReference type="SUPFAM" id="SSF51161">
    <property type="entry name" value="Trimeric LpxA-like enzymes"/>
    <property type="match status" value="1"/>
</dbReference>
<dbReference type="Proteomes" id="UP000007472">
    <property type="component" value="Chromosome"/>
</dbReference>
<evidence type="ECO:0000313" key="7">
    <source>
        <dbReference type="EMBL" id="ADU91739.1"/>
    </source>
</evidence>
<dbReference type="Pfam" id="PF00132">
    <property type="entry name" value="Hexapep"/>
    <property type="match status" value="1"/>
</dbReference>
<dbReference type="PANTHER" id="PTHR42811">
    <property type="entry name" value="SERINE ACETYLTRANSFERASE"/>
    <property type="match status" value="1"/>
</dbReference>
<dbReference type="InterPro" id="IPR045304">
    <property type="entry name" value="LbH_SAT"/>
</dbReference>
<comment type="similarity">
    <text evidence="1">Belongs to the transferase hexapeptide repeat family.</text>
</comment>
<dbReference type="EMBL" id="CP002456">
    <property type="protein sequence ID" value="ADU91739.1"/>
    <property type="molecule type" value="Genomic_DNA"/>
</dbReference>
<evidence type="ECO:0000256" key="1">
    <source>
        <dbReference type="ARBA" id="ARBA00007274"/>
    </source>
</evidence>
<dbReference type="EC" id="2.3.1.30" evidence="2"/>
<evidence type="ECO:0000256" key="4">
    <source>
        <dbReference type="ARBA" id="ARBA00022679"/>
    </source>
</evidence>
<keyword evidence="3" id="KW-0028">Amino-acid biosynthesis</keyword>
<dbReference type="KEGG" id="teq:TEQUI_0801"/>
<organism evidence="7 8">
    <name type="scientific">Taylorella equigenitalis (strain MCE9)</name>
    <dbReference type="NCBI Taxonomy" id="937774"/>
    <lineage>
        <taxon>Bacteria</taxon>
        <taxon>Pseudomonadati</taxon>
        <taxon>Pseudomonadota</taxon>
        <taxon>Betaproteobacteria</taxon>
        <taxon>Burkholderiales</taxon>
        <taxon>Alcaligenaceae</taxon>
        <taxon>Taylorella</taxon>
    </lineage>
</organism>
<keyword evidence="5 7" id="KW-0012">Acyltransferase</keyword>
<dbReference type="AlphaFoldDB" id="A0A654KH59"/>
<name>A0A654KH59_TAYEM</name>
<comment type="catalytic activity">
    <reaction evidence="6">
        <text>L-serine + acetyl-CoA = O-acetyl-L-serine + CoA</text>
        <dbReference type="Rhea" id="RHEA:24560"/>
        <dbReference type="ChEBI" id="CHEBI:33384"/>
        <dbReference type="ChEBI" id="CHEBI:57287"/>
        <dbReference type="ChEBI" id="CHEBI:57288"/>
        <dbReference type="ChEBI" id="CHEBI:58340"/>
        <dbReference type="EC" id="2.3.1.30"/>
    </reaction>
</comment>
<evidence type="ECO:0000256" key="6">
    <source>
        <dbReference type="ARBA" id="ARBA00049486"/>
    </source>
</evidence>
<dbReference type="NCBIfam" id="NF041874">
    <property type="entry name" value="EPS_EpsC"/>
    <property type="match status" value="1"/>
</dbReference>
<dbReference type="Gene3D" id="2.160.10.10">
    <property type="entry name" value="Hexapeptide repeat proteins"/>
    <property type="match status" value="1"/>
</dbReference>
<gene>
    <name evidence="7" type="ordered locus">TEQUI_0801</name>
</gene>
<dbReference type="CDD" id="cd03354">
    <property type="entry name" value="LbH_SAT"/>
    <property type="match status" value="1"/>
</dbReference>
<proteinExistence type="inferred from homology"/>
<keyword evidence="4 7" id="KW-0808">Transferase</keyword>
<sequence>MKNDDIFEKLKESRLSWQENQKDYHVIRGVRRPSRTVIGDYTKKLVSALFPLTLGPADLQFSNVDNFVSYTINNVIKVFIDQAALEFGLLGCGDDSSENCKKRAEEAMEEFAEALPTIHGLVEQDVTSAYRGDPAAKSYDEILMCYPGIHAMIYHRIAHELYRLGLTLMARIISEISHSNTGIDIHPGAQIAGGCFIDHGTGVVIGETCIIGQNVRIYQAVTLGAKSFPADLDGSLKKGLLRHPIVEDNVVIYAGATVLGRITIGKNAVIPGNAWITKDVDAVEG</sequence>
<evidence type="ECO:0000313" key="8">
    <source>
        <dbReference type="Proteomes" id="UP000007472"/>
    </source>
</evidence>
<reference evidence="7 8" key="1">
    <citation type="journal article" date="2011" name="J. Bacteriol.">
        <title>Genome sequence of Taylorella equigenitalis MCE9, the causative agent of contagious equine metritis.</title>
        <authorList>
            <person name="Hebert L."/>
            <person name="Moumen B."/>
            <person name="Duquesne F."/>
            <person name="Breuil M.F."/>
            <person name="Laugier C."/>
            <person name="Batto J.M."/>
            <person name="Renault P."/>
            <person name="Petry S."/>
        </authorList>
    </citation>
    <scope>NUCLEOTIDE SEQUENCE [LARGE SCALE GENOMIC DNA]</scope>
    <source>
        <strain evidence="7 8">MCE9</strain>
    </source>
</reference>
<dbReference type="InterPro" id="IPR001451">
    <property type="entry name" value="Hexapep"/>
</dbReference>
<evidence type="ECO:0000256" key="3">
    <source>
        <dbReference type="ARBA" id="ARBA00022605"/>
    </source>
</evidence>
<dbReference type="GO" id="GO:0008652">
    <property type="term" value="P:amino acid biosynthetic process"/>
    <property type="evidence" value="ECO:0007669"/>
    <property type="project" value="UniProtKB-KW"/>
</dbReference>
<dbReference type="GO" id="GO:0009001">
    <property type="term" value="F:serine O-acetyltransferase activity"/>
    <property type="evidence" value="ECO:0007669"/>
    <property type="project" value="UniProtKB-EC"/>
</dbReference>
<evidence type="ECO:0000256" key="2">
    <source>
        <dbReference type="ARBA" id="ARBA00013266"/>
    </source>
</evidence>